<dbReference type="OrthoDB" id="8452484at2"/>
<dbReference type="AlphaFoldDB" id="A0A1I5PCA4"/>
<reference evidence="1 2" key="1">
    <citation type="submission" date="2016-10" db="EMBL/GenBank/DDBJ databases">
        <authorList>
            <person name="de Groot N.N."/>
        </authorList>
    </citation>
    <scope>NUCLEOTIDE SEQUENCE [LARGE SCALE GENOMIC DNA]</scope>
    <source>
        <strain evidence="1 2">DSM 43067</strain>
    </source>
</reference>
<dbReference type="CDD" id="cd06558">
    <property type="entry name" value="crotonase-like"/>
    <property type="match status" value="1"/>
</dbReference>
<dbReference type="GO" id="GO:0006635">
    <property type="term" value="P:fatty acid beta-oxidation"/>
    <property type="evidence" value="ECO:0007669"/>
    <property type="project" value="TreeGrafter"/>
</dbReference>
<dbReference type="InterPro" id="IPR001753">
    <property type="entry name" value="Enoyl-CoA_hydra/iso"/>
</dbReference>
<dbReference type="eggNOG" id="COG1024">
    <property type="taxonomic scope" value="Bacteria"/>
</dbReference>
<keyword evidence="2" id="KW-1185">Reference proteome</keyword>
<dbReference type="Gene3D" id="3.90.226.10">
    <property type="entry name" value="2-enoyl-CoA Hydratase, Chain A, domain 1"/>
    <property type="match status" value="1"/>
</dbReference>
<dbReference type="GO" id="GO:0003824">
    <property type="term" value="F:catalytic activity"/>
    <property type="evidence" value="ECO:0007669"/>
    <property type="project" value="UniProtKB-ARBA"/>
</dbReference>
<sequence>MTTSGTASPEPVVRTEVRDGIARVVLDRPYARNGVNMAMCLELRRTFEELDCASDVRTIFLSGNGPVFCAGADLKERAGKDERWVRRRRQASFAAYEAIERCGKPVVALVDGAVVGSGGEIAMSCDFIVASTAATFRWPEPHWGTVGATQRLQRVIGKRRAKELLYTDRVMSAGEAYRVGLVTRLVERSELAAEEARIGAAIAEAPALAIELAKQAIELGEETDLDRGIRIEMAAIERSLADGAWREGISRFTGSADRAQEG</sequence>
<dbReference type="Pfam" id="PF00378">
    <property type="entry name" value="ECH_1"/>
    <property type="match status" value="1"/>
</dbReference>
<dbReference type="EMBL" id="FOVH01000013">
    <property type="protein sequence ID" value="SFP31537.1"/>
    <property type="molecule type" value="Genomic_DNA"/>
</dbReference>
<dbReference type="SUPFAM" id="SSF52096">
    <property type="entry name" value="ClpP/crotonase"/>
    <property type="match status" value="1"/>
</dbReference>
<dbReference type="RefSeq" id="WP_075023226.1">
    <property type="nucleotide sequence ID" value="NZ_FOVH01000013.1"/>
</dbReference>
<dbReference type="PANTHER" id="PTHR11941:SF54">
    <property type="entry name" value="ENOYL-COA HYDRATASE, MITOCHONDRIAL"/>
    <property type="match status" value="1"/>
</dbReference>
<dbReference type="PANTHER" id="PTHR11941">
    <property type="entry name" value="ENOYL-COA HYDRATASE-RELATED"/>
    <property type="match status" value="1"/>
</dbReference>
<dbReference type="InterPro" id="IPR029045">
    <property type="entry name" value="ClpP/crotonase-like_dom_sf"/>
</dbReference>
<dbReference type="STRING" id="1993.SAMN04489713_11379"/>
<dbReference type="InParanoid" id="A0A1I5PCA4"/>
<organism evidence="1 2">
    <name type="scientific">Actinomadura madurae</name>
    <dbReference type="NCBI Taxonomy" id="1993"/>
    <lineage>
        <taxon>Bacteria</taxon>
        <taxon>Bacillati</taxon>
        <taxon>Actinomycetota</taxon>
        <taxon>Actinomycetes</taxon>
        <taxon>Streptosporangiales</taxon>
        <taxon>Thermomonosporaceae</taxon>
        <taxon>Actinomadura</taxon>
    </lineage>
</organism>
<dbReference type="Proteomes" id="UP000183413">
    <property type="component" value="Unassembled WGS sequence"/>
</dbReference>
<accession>A0A1I5PCA4</accession>
<proteinExistence type="predicted"/>
<gene>
    <name evidence="1" type="ORF">SAMN04489713_11379</name>
</gene>
<evidence type="ECO:0000313" key="2">
    <source>
        <dbReference type="Proteomes" id="UP000183413"/>
    </source>
</evidence>
<name>A0A1I5PCA4_9ACTN</name>
<evidence type="ECO:0000313" key="1">
    <source>
        <dbReference type="EMBL" id="SFP31537.1"/>
    </source>
</evidence>
<protein>
    <submittedName>
        <fullName evidence="1">Enoyl-CoA hydratase</fullName>
    </submittedName>
</protein>